<dbReference type="InterPro" id="IPR027273">
    <property type="entry name" value="Neocarzinostatin-like"/>
</dbReference>
<keyword evidence="2" id="KW-0812">Transmembrane</keyword>
<dbReference type="Gene3D" id="2.60.40.230">
    <property type="entry name" value="Neocarzinostatin-like"/>
    <property type="match status" value="1"/>
</dbReference>
<keyword evidence="2" id="KW-1133">Transmembrane helix</keyword>
<sequence length="176" mass="17734">MSGASAKGDKGQTLTISKAALSDGDTVTVSGTGYDTAKGVYVALCRDLGPGRNPTPCGGGADTAGQSGGSQWISSNPPPYGRDLAVKYGDGGTFTVKLSVKAKISDTVDCAKVKCAIVTRADHTRSADRSQDVRVPVEFGGGSSKTALIAGGAAVTLVLLVALAFVLVRRRGAASE</sequence>
<feature type="transmembrane region" description="Helical" evidence="2">
    <location>
        <begin position="147"/>
        <end position="168"/>
    </location>
</feature>
<accession>A0ABP6Q8N6</accession>
<evidence type="ECO:0000256" key="1">
    <source>
        <dbReference type="SAM" id="MobiDB-lite"/>
    </source>
</evidence>
<dbReference type="SUPFAM" id="SSF49319">
    <property type="entry name" value="Actinoxanthin-like"/>
    <property type="match status" value="1"/>
</dbReference>
<keyword evidence="4" id="KW-1185">Reference proteome</keyword>
<evidence type="ECO:0008006" key="5">
    <source>
        <dbReference type="Google" id="ProtNLM"/>
    </source>
</evidence>
<feature type="compositionally biased region" description="Gly residues" evidence="1">
    <location>
        <begin position="57"/>
        <end position="68"/>
    </location>
</feature>
<dbReference type="EMBL" id="BAAAUV010000006">
    <property type="protein sequence ID" value="GAA3210097.1"/>
    <property type="molecule type" value="Genomic_DNA"/>
</dbReference>
<gene>
    <name evidence="3" type="ORF">GCM10010468_27840</name>
</gene>
<comment type="caution">
    <text evidence="3">The sequence shown here is derived from an EMBL/GenBank/DDBJ whole genome shotgun (WGS) entry which is preliminary data.</text>
</comment>
<name>A0ABP6Q8N6_9ACTN</name>
<keyword evidence="2" id="KW-0472">Membrane</keyword>
<feature type="region of interest" description="Disordered" evidence="1">
    <location>
        <begin position="55"/>
        <end position="76"/>
    </location>
</feature>
<proteinExistence type="predicted"/>
<reference evidence="4" key="1">
    <citation type="journal article" date="2019" name="Int. J. Syst. Evol. Microbiol.">
        <title>The Global Catalogue of Microorganisms (GCM) 10K type strain sequencing project: providing services to taxonomists for standard genome sequencing and annotation.</title>
        <authorList>
            <consortium name="The Broad Institute Genomics Platform"/>
            <consortium name="The Broad Institute Genome Sequencing Center for Infectious Disease"/>
            <person name="Wu L."/>
            <person name="Ma J."/>
        </authorList>
    </citation>
    <scope>NUCLEOTIDE SEQUENCE [LARGE SCALE GENOMIC DNA]</scope>
    <source>
        <strain evidence="4">JCM 9377</strain>
    </source>
</reference>
<evidence type="ECO:0000256" key="2">
    <source>
        <dbReference type="SAM" id="Phobius"/>
    </source>
</evidence>
<evidence type="ECO:0000313" key="3">
    <source>
        <dbReference type="EMBL" id="GAA3210097.1"/>
    </source>
</evidence>
<evidence type="ECO:0000313" key="4">
    <source>
        <dbReference type="Proteomes" id="UP001501237"/>
    </source>
</evidence>
<dbReference type="Proteomes" id="UP001501237">
    <property type="component" value="Unassembled WGS sequence"/>
</dbReference>
<organism evidence="3 4">
    <name type="scientific">Actinocorallia longicatena</name>
    <dbReference type="NCBI Taxonomy" id="111803"/>
    <lineage>
        <taxon>Bacteria</taxon>
        <taxon>Bacillati</taxon>
        <taxon>Actinomycetota</taxon>
        <taxon>Actinomycetes</taxon>
        <taxon>Streptosporangiales</taxon>
        <taxon>Thermomonosporaceae</taxon>
        <taxon>Actinocorallia</taxon>
    </lineage>
</organism>
<protein>
    <recommendedName>
        <fullName evidence="5">Neocarzinostatin family protein</fullName>
    </recommendedName>
</protein>
<dbReference type="RefSeq" id="WP_344827511.1">
    <property type="nucleotide sequence ID" value="NZ_BAAAUV010000006.1"/>
</dbReference>